<dbReference type="InterPro" id="IPR036271">
    <property type="entry name" value="Tet_transcr_reg_TetR-rel_C_sf"/>
</dbReference>
<evidence type="ECO:0000256" key="1">
    <source>
        <dbReference type="ARBA" id="ARBA00022491"/>
    </source>
</evidence>
<evidence type="ECO:0000256" key="3">
    <source>
        <dbReference type="ARBA" id="ARBA00023125"/>
    </source>
</evidence>
<dbReference type="InterPro" id="IPR050109">
    <property type="entry name" value="HTH-type_TetR-like_transc_reg"/>
</dbReference>
<feature type="domain" description="HTH tetR-type" evidence="6">
    <location>
        <begin position="8"/>
        <end position="68"/>
    </location>
</feature>
<evidence type="ECO:0000313" key="7">
    <source>
        <dbReference type="EMBL" id="MCP2257076.1"/>
    </source>
</evidence>
<sequence>MPKQVDHDSRRRHIAQAVCELIGRRGLEGATLREVAAQAGVSMGAVQRCFRAKDEMLVFAQEHVNRRITERARARIAESPQPGSVTTMLEQTLVAMLAVDGEDLLDARVWMAFTAQATLDPALAEVQRGHYAGLTELLTVLLRTGQESGQIRAEVEPETEAEALIALADGLTVQVLLGRHSPESARAAIRRRTTALLRT</sequence>
<dbReference type="EMBL" id="JAMTCP010000003">
    <property type="protein sequence ID" value="MCP2257076.1"/>
    <property type="molecule type" value="Genomic_DNA"/>
</dbReference>
<keyword evidence="2" id="KW-0805">Transcription regulation</keyword>
<dbReference type="InterPro" id="IPR001647">
    <property type="entry name" value="HTH_TetR"/>
</dbReference>
<dbReference type="Pfam" id="PF13977">
    <property type="entry name" value="TetR_C_6"/>
    <property type="match status" value="1"/>
</dbReference>
<dbReference type="SUPFAM" id="SSF48498">
    <property type="entry name" value="Tetracyclin repressor-like, C-terminal domain"/>
    <property type="match status" value="1"/>
</dbReference>
<dbReference type="PANTHER" id="PTHR30055">
    <property type="entry name" value="HTH-TYPE TRANSCRIPTIONAL REGULATOR RUTR"/>
    <property type="match status" value="1"/>
</dbReference>
<dbReference type="RefSeq" id="WP_253668055.1">
    <property type="nucleotide sequence ID" value="NZ_JAMTCP010000003.1"/>
</dbReference>
<comment type="caution">
    <text evidence="7">The sequence shown here is derived from an EMBL/GenBank/DDBJ whole genome shotgun (WGS) entry which is preliminary data.</text>
</comment>
<keyword evidence="3 5" id="KW-0238">DNA-binding</keyword>
<dbReference type="SUPFAM" id="SSF46689">
    <property type="entry name" value="Homeodomain-like"/>
    <property type="match status" value="1"/>
</dbReference>
<protein>
    <submittedName>
        <fullName evidence="7">Transcriptional regulator, TetR family</fullName>
    </submittedName>
</protein>
<gene>
    <name evidence="7" type="ORF">LX15_000761</name>
</gene>
<keyword evidence="4" id="KW-0804">Transcription</keyword>
<accession>A0ABT1HNI6</accession>
<dbReference type="Proteomes" id="UP001205311">
    <property type="component" value="Unassembled WGS sequence"/>
</dbReference>
<keyword evidence="1" id="KW-0678">Repressor</keyword>
<dbReference type="Gene3D" id="1.10.357.10">
    <property type="entry name" value="Tetracycline Repressor, domain 2"/>
    <property type="match status" value="1"/>
</dbReference>
<keyword evidence="8" id="KW-1185">Reference proteome</keyword>
<proteinExistence type="predicted"/>
<dbReference type="Pfam" id="PF00440">
    <property type="entry name" value="TetR_N"/>
    <property type="match status" value="1"/>
</dbReference>
<dbReference type="PANTHER" id="PTHR30055:SF228">
    <property type="entry name" value="TRANSCRIPTIONAL REGULATOR-RELATED"/>
    <property type="match status" value="1"/>
</dbReference>
<evidence type="ECO:0000256" key="4">
    <source>
        <dbReference type="ARBA" id="ARBA00023163"/>
    </source>
</evidence>
<dbReference type="InterPro" id="IPR009057">
    <property type="entry name" value="Homeodomain-like_sf"/>
</dbReference>
<evidence type="ECO:0000313" key="8">
    <source>
        <dbReference type="Proteomes" id="UP001205311"/>
    </source>
</evidence>
<dbReference type="InterPro" id="IPR039538">
    <property type="entry name" value="BetI_C"/>
</dbReference>
<reference evidence="7 8" key="1">
    <citation type="submission" date="2022-06" db="EMBL/GenBank/DDBJ databases">
        <title>Genomic Encyclopedia of Archaeal and Bacterial Type Strains, Phase II (KMG-II): from individual species to whole genera.</title>
        <authorList>
            <person name="Goeker M."/>
        </authorList>
    </citation>
    <scope>NUCLEOTIDE SEQUENCE [LARGE SCALE GENOMIC DNA]</scope>
    <source>
        <strain evidence="7 8">DSM 40477</strain>
    </source>
</reference>
<organism evidence="7 8">
    <name type="scientific">Streptoalloteichus tenebrarius (strain ATCC 17920 / DSM 40477 / JCM 4838 / CBS 697.72 / NBRC 16177 / NCIMB 11028 / NRRL B-12390 / A12253. 1 / ISP 5477)</name>
    <name type="common">Streptomyces tenebrarius</name>
    <dbReference type="NCBI Taxonomy" id="1933"/>
    <lineage>
        <taxon>Bacteria</taxon>
        <taxon>Bacillati</taxon>
        <taxon>Actinomycetota</taxon>
        <taxon>Actinomycetes</taxon>
        <taxon>Pseudonocardiales</taxon>
        <taxon>Pseudonocardiaceae</taxon>
        <taxon>Streptoalloteichus</taxon>
    </lineage>
</organism>
<dbReference type="PROSITE" id="PS50977">
    <property type="entry name" value="HTH_TETR_2"/>
    <property type="match status" value="1"/>
</dbReference>
<evidence type="ECO:0000256" key="5">
    <source>
        <dbReference type="PROSITE-ProRule" id="PRU00335"/>
    </source>
</evidence>
<evidence type="ECO:0000256" key="2">
    <source>
        <dbReference type="ARBA" id="ARBA00023015"/>
    </source>
</evidence>
<evidence type="ECO:0000259" key="6">
    <source>
        <dbReference type="PROSITE" id="PS50977"/>
    </source>
</evidence>
<feature type="DNA-binding region" description="H-T-H motif" evidence="5">
    <location>
        <begin position="31"/>
        <end position="50"/>
    </location>
</feature>
<name>A0ABT1HNI6_STRSD</name>